<feature type="domain" description="Membrane transport protein MMPL" evidence="8">
    <location>
        <begin position="727"/>
        <end position="1034"/>
    </location>
</feature>
<feature type="transmembrane region" description="Helical" evidence="7">
    <location>
        <begin position="181"/>
        <end position="197"/>
    </location>
</feature>
<keyword evidence="10" id="KW-1185">Reference proteome</keyword>
<gene>
    <name evidence="9" type="ORF">F9U64_14840</name>
</gene>
<evidence type="ECO:0000256" key="1">
    <source>
        <dbReference type="ARBA" id="ARBA00004651"/>
    </source>
</evidence>
<feature type="transmembrane region" description="Helical" evidence="7">
    <location>
        <begin position="867"/>
        <end position="886"/>
    </location>
</feature>
<dbReference type="PANTHER" id="PTHR33406:SF6">
    <property type="entry name" value="MEMBRANE PROTEIN YDGH-RELATED"/>
    <property type="match status" value="1"/>
</dbReference>
<evidence type="ECO:0000313" key="9">
    <source>
        <dbReference type="EMBL" id="KAB8129914.1"/>
    </source>
</evidence>
<feature type="transmembrane region" description="Helical" evidence="7">
    <location>
        <begin position="237"/>
        <end position="256"/>
    </location>
</feature>
<feature type="transmembrane region" description="Helical" evidence="7">
    <location>
        <begin position="12"/>
        <end position="29"/>
    </location>
</feature>
<proteinExistence type="inferred from homology"/>
<dbReference type="EMBL" id="WEID01000073">
    <property type="protein sequence ID" value="KAB8129914.1"/>
    <property type="molecule type" value="Genomic_DNA"/>
</dbReference>
<evidence type="ECO:0000256" key="2">
    <source>
        <dbReference type="ARBA" id="ARBA00010157"/>
    </source>
</evidence>
<evidence type="ECO:0000256" key="6">
    <source>
        <dbReference type="ARBA" id="ARBA00023136"/>
    </source>
</evidence>
<dbReference type="RefSeq" id="WP_153405197.1">
    <property type="nucleotide sequence ID" value="NZ_ML762435.1"/>
</dbReference>
<dbReference type="Pfam" id="PF03176">
    <property type="entry name" value="MMPL"/>
    <property type="match status" value="2"/>
</dbReference>
<protein>
    <submittedName>
        <fullName evidence="9">MMPL family transporter</fullName>
    </submittedName>
</protein>
<evidence type="ECO:0000259" key="8">
    <source>
        <dbReference type="Pfam" id="PF03176"/>
    </source>
</evidence>
<sequence length="1034" mass="112122">MHKLKSWRSISFILWIIITVVTLTTMPDLNQLVQEKGQISIPETAQSSVANEMIKEMNEDGGETYGIIAVFHSGDDQPLTEEQKSEIADKINKLKDQEEKLGITEILTHIDSEEMEDQLVSEDKTTILAQLSVDQNKGEIADVAKEINEVIDADGVDTYLTGSELVSNDFANSTQDGVKKTEVIAIIFILIFLIIVFRSPIVPIISLLTVGVSYLVSMGVIAQIVDKFDFPFSNFTQVFVVVVLFGVGTDYNILLYTRFKEELSKQESAILATKNTFKSAGKTVLYSGLAVLIGFASLFLANFSLYQATSGVAIGVAVLLLVLTTLNPFFMVLLGKGMFYPIKKFKGHGESRIWGFLAKNTIIRPFMAVILVLVVTIPFIFKYSGTLNFNDLFEVNDKYESKQGINVIEDHFPPGFSSPGTLVIQSEEKLDQAKTLQTIDELTEKIANIDGVSEIYSATRPTGSKIEELYIDEQAGELGTGINDANSGIGEVNDGLTAAQDQMDGNNTAGLANVQKLIDGTNEIENGVVSLRDAMNQLTEGFTNGATGSADLETGLASLNDNVVKLSGAVTQLHEGYRQLEKGLESYDDYFQKISQAIDSASAGYGQIETLMNNFIEANPNMADDANIQQTLKIAVSAQEQLSGLTDQLAQLSAQHQTVVTSFAEANSSLSAVKDGLGKVQSGVKELQAGASQLKAGLNTGADGSAQIAGKTGELQSGLSQINNGQTQLLSELNKLQDKMAELQSGLAESTDGLDQINNGLHDAESYLDDLSTSNSSEKFYIPQEVLEGEEFQEALDNYMSTDRTITTMRIILDVNPYSREAMPIVAGINKIVESQLEGTDLADAEFAIAGTTATNADLKEITEQDFLRTATIMLIGITLVLILITWSVSNSLFIIGSLLLVYFTSLGISELISTHLLGVDMLSWNVPFFSFIMIIALGVDYSIFLMMRYNETDGDPSTRILEASRHIGGVVLSAALILGGTFAALIPSGVLTLIQVATVVIIGLILLSLIAMPVLLPGLMEITNKLKLFKNKK</sequence>
<dbReference type="NCBIfam" id="TIGR03057">
    <property type="entry name" value="xxxLxxG_by_4"/>
    <property type="match status" value="1"/>
</dbReference>
<keyword evidence="6 7" id="KW-0472">Membrane</keyword>
<evidence type="ECO:0000256" key="4">
    <source>
        <dbReference type="ARBA" id="ARBA00022692"/>
    </source>
</evidence>
<dbReference type="GO" id="GO:0005886">
    <property type="term" value="C:plasma membrane"/>
    <property type="evidence" value="ECO:0007669"/>
    <property type="project" value="UniProtKB-SubCell"/>
</dbReference>
<feature type="transmembrane region" description="Helical" evidence="7">
    <location>
        <begin position="312"/>
        <end position="334"/>
    </location>
</feature>
<feature type="transmembrane region" description="Helical" evidence="7">
    <location>
        <begin position="362"/>
        <end position="381"/>
    </location>
</feature>
<dbReference type="OrthoDB" id="9782006at2"/>
<dbReference type="InterPro" id="IPR050545">
    <property type="entry name" value="Mycobact_MmpL"/>
</dbReference>
<comment type="subcellular location">
    <subcellularLocation>
        <location evidence="1">Cell membrane</location>
        <topology evidence="1">Multi-pass membrane protein</topology>
    </subcellularLocation>
</comment>
<reference evidence="9 10" key="1">
    <citation type="submission" date="2019-10" db="EMBL/GenBank/DDBJ databases">
        <title>Gracilibacillus sp. nov. isolated from rice seeds.</title>
        <authorList>
            <person name="He S."/>
        </authorList>
    </citation>
    <scope>NUCLEOTIDE SEQUENCE [LARGE SCALE GENOMIC DNA]</scope>
    <source>
        <strain evidence="9 10">TD8</strain>
    </source>
</reference>
<comment type="similarity">
    <text evidence="2">Belongs to the resistance-nodulation-cell division (RND) (TC 2.A.6) family. MmpL subfamily.</text>
</comment>
<feature type="transmembrane region" description="Helical" evidence="7">
    <location>
        <begin position="993"/>
        <end position="1017"/>
    </location>
</feature>
<evidence type="ECO:0000256" key="7">
    <source>
        <dbReference type="SAM" id="Phobius"/>
    </source>
</evidence>
<feature type="transmembrane region" description="Helical" evidence="7">
    <location>
        <begin position="284"/>
        <end position="306"/>
    </location>
</feature>
<feature type="transmembrane region" description="Helical" evidence="7">
    <location>
        <begin position="893"/>
        <end position="913"/>
    </location>
</feature>
<dbReference type="Gene3D" id="1.10.287.950">
    <property type="entry name" value="Methyl-accepting chemotaxis protein"/>
    <property type="match status" value="1"/>
</dbReference>
<feature type="transmembrane region" description="Helical" evidence="7">
    <location>
        <begin position="968"/>
        <end position="987"/>
    </location>
</feature>
<feature type="domain" description="Membrane transport protein MMPL" evidence="8">
    <location>
        <begin position="42"/>
        <end position="360"/>
    </location>
</feature>
<feature type="transmembrane region" description="Helical" evidence="7">
    <location>
        <begin position="925"/>
        <end position="947"/>
    </location>
</feature>
<dbReference type="AlphaFoldDB" id="A0A7C8GS88"/>
<organism evidence="9 10">
    <name type="scientific">Gracilibacillus oryzae</name>
    <dbReference type="NCBI Taxonomy" id="1672701"/>
    <lineage>
        <taxon>Bacteria</taxon>
        <taxon>Bacillati</taxon>
        <taxon>Bacillota</taxon>
        <taxon>Bacilli</taxon>
        <taxon>Bacillales</taxon>
        <taxon>Bacillaceae</taxon>
        <taxon>Gracilibacillus</taxon>
    </lineage>
</organism>
<keyword evidence="5 7" id="KW-1133">Transmembrane helix</keyword>
<keyword evidence="3" id="KW-1003">Cell membrane</keyword>
<evidence type="ECO:0000256" key="3">
    <source>
        <dbReference type="ARBA" id="ARBA00022475"/>
    </source>
</evidence>
<dbReference type="Proteomes" id="UP000480246">
    <property type="component" value="Unassembled WGS sequence"/>
</dbReference>
<dbReference type="PANTHER" id="PTHR33406">
    <property type="entry name" value="MEMBRANE PROTEIN MJ1562-RELATED"/>
    <property type="match status" value="1"/>
</dbReference>
<accession>A0A7C8GS88</accession>
<dbReference type="InterPro" id="IPR023908">
    <property type="entry name" value="xxxLxxG_rpt"/>
</dbReference>
<feature type="transmembrane region" description="Helical" evidence="7">
    <location>
        <begin position="204"/>
        <end position="225"/>
    </location>
</feature>
<dbReference type="Gene3D" id="1.20.1640.10">
    <property type="entry name" value="Multidrug efflux transporter AcrB transmembrane domain"/>
    <property type="match status" value="2"/>
</dbReference>
<name>A0A7C8GS88_9BACI</name>
<evidence type="ECO:0000313" key="10">
    <source>
        <dbReference type="Proteomes" id="UP000480246"/>
    </source>
</evidence>
<dbReference type="SUPFAM" id="SSF82866">
    <property type="entry name" value="Multidrug efflux transporter AcrB transmembrane domain"/>
    <property type="match status" value="2"/>
</dbReference>
<keyword evidence="4 7" id="KW-0812">Transmembrane</keyword>
<dbReference type="InterPro" id="IPR004869">
    <property type="entry name" value="MMPL_dom"/>
</dbReference>
<comment type="caution">
    <text evidence="9">The sequence shown here is derived from an EMBL/GenBank/DDBJ whole genome shotgun (WGS) entry which is preliminary data.</text>
</comment>
<evidence type="ECO:0000256" key="5">
    <source>
        <dbReference type="ARBA" id="ARBA00022989"/>
    </source>
</evidence>